<reference evidence="1 2" key="1">
    <citation type="submission" date="2018-02" db="EMBL/GenBank/DDBJ databases">
        <title>Draft genome of wild Prunus yedoensis var. nudiflora.</title>
        <authorList>
            <person name="Baek S."/>
            <person name="Kim J.-H."/>
            <person name="Choi K."/>
            <person name="Kim G.-B."/>
            <person name="Cho A."/>
            <person name="Jang H."/>
            <person name="Shin C.-H."/>
            <person name="Yu H.-J."/>
            <person name="Mun J.-H."/>
        </authorList>
    </citation>
    <scope>NUCLEOTIDE SEQUENCE [LARGE SCALE GENOMIC DNA]</scope>
    <source>
        <strain evidence="2">cv. Jeju island</strain>
        <tissue evidence="1">Leaf</tissue>
    </source>
</reference>
<proteinExistence type="predicted"/>
<dbReference type="EMBL" id="PJQY01001595">
    <property type="protein sequence ID" value="PQQ01151.1"/>
    <property type="molecule type" value="Genomic_DNA"/>
</dbReference>
<organism evidence="1 2">
    <name type="scientific">Prunus yedoensis var. nudiflora</name>
    <dbReference type="NCBI Taxonomy" id="2094558"/>
    <lineage>
        <taxon>Eukaryota</taxon>
        <taxon>Viridiplantae</taxon>
        <taxon>Streptophyta</taxon>
        <taxon>Embryophyta</taxon>
        <taxon>Tracheophyta</taxon>
        <taxon>Spermatophyta</taxon>
        <taxon>Magnoliopsida</taxon>
        <taxon>eudicotyledons</taxon>
        <taxon>Gunneridae</taxon>
        <taxon>Pentapetalae</taxon>
        <taxon>rosids</taxon>
        <taxon>fabids</taxon>
        <taxon>Rosales</taxon>
        <taxon>Rosaceae</taxon>
        <taxon>Amygdaloideae</taxon>
        <taxon>Amygdaleae</taxon>
        <taxon>Prunus</taxon>
    </lineage>
</organism>
<name>A0A314Y8W9_PRUYE</name>
<dbReference type="Proteomes" id="UP000250321">
    <property type="component" value="Unassembled WGS sequence"/>
</dbReference>
<keyword evidence="2" id="KW-1185">Reference proteome</keyword>
<evidence type="ECO:0000313" key="2">
    <source>
        <dbReference type="Proteomes" id="UP000250321"/>
    </source>
</evidence>
<protein>
    <submittedName>
        <fullName evidence="1">Uncharacterized protein</fullName>
    </submittedName>
</protein>
<dbReference type="AlphaFoldDB" id="A0A314Y8W9"/>
<accession>A0A314Y8W9</accession>
<gene>
    <name evidence="1" type="ORF">Pyn_41158</name>
</gene>
<comment type="caution">
    <text evidence="1">The sequence shown here is derived from an EMBL/GenBank/DDBJ whole genome shotgun (WGS) entry which is preliminary data.</text>
</comment>
<evidence type="ECO:0000313" key="1">
    <source>
        <dbReference type="EMBL" id="PQQ01151.1"/>
    </source>
</evidence>
<sequence length="99" mass="11209">MRRWGANTKAVVEYAKKATEESNKKRVEAVRALELDEVEKAELAKEAEKWRVKSTRLSEENVCLQRAVENACQSQVEDVKQFLDSAEVEDSKAVLGVRA</sequence>